<protein>
    <submittedName>
        <fullName evidence="1">7527_t:CDS:1</fullName>
    </submittedName>
</protein>
<comment type="caution">
    <text evidence="1">The sequence shown here is derived from an EMBL/GenBank/DDBJ whole genome shotgun (WGS) entry which is preliminary data.</text>
</comment>
<name>A0A9N8VPW1_9GLOM</name>
<proteinExistence type="predicted"/>
<sequence>MPEALRGIALLGQPVIGHTNNRYPRSIFLAAEVQKKDLP</sequence>
<gene>
    <name evidence="1" type="ORF">AMORRO_LOCUS1267</name>
</gene>
<dbReference type="EMBL" id="CAJVPV010000465">
    <property type="protein sequence ID" value="CAG8458291.1"/>
    <property type="molecule type" value="Genomic_DNA"/>
</dbReference>
<keyword evidence="2" id="KW-1185">Reference proteome</keyword>
<organism evidence="1 2">
    <name type="scientific">Acaulospora morrowiae</name>
    <dbReference type="NCBI Taxonomy" id="94023"/>
    <lineage>
        <taxon>Eukaryota</taxon>
        <taxon>Fungi</taxon>
        <taxon>Fungi incertae sedis</taxon>
        <taxon>Mucoromycota</taxon>
        <taxon>Glomeromycotina</taxon>
        <taxon>Glomeromycetes</taxon>
        <taxon>Diversisporales</taxon>
        <taxon>Acaulosporaceae</taxon>
        <taxon>Acaulospora</taxon>
    </lineage>
</organism>
<evidence type="ECO:0000313" key="2">
    <source>
        <dbReference type="Proteomes" id="UP000789342"/>
    </source>
</evidence>
<reference evidence="1" key="1">
    <citation type="submission" date="2021-06" db="EMBL/GenBank/DDBJ databases">
        <authorList>
            <person name="Kallberg Y."/>
            <person name="Tangrot J."/>
            <person name="Rosling A."/>
        </authorList>
    </citation>
    <scope>NUCLEOTIDE SEQUENCE</scope>
    <source>
        <strain evidence="1">CL551</strain>
    </source>
</reference>
<accession>A0A9N8VPW1</accession>
<dbReference type="AlphaFoldDB" id="A0A9N8VPW1"/>
<dbReference type="Proteomes" id="UP000789342">
    <property type="component" value="Unassembled WGS sequence"/>
</dbReference>
<evidence type="ECO:0000313" key="1">
    <source>
        <dbReference type="EMBL" id="CAG8458291.1"/>
    </source>
</evidence>